<reference evidence="1 2" key="1">
    <citation type="submission" date="2023-07" db="EMBL/GenBank/DDBJ databases">
        <title>Sorghum-associated microbial communities from plants grown in Nebraska, USA.</title>
        <authorList>
            <person name="Schachtman D."/>
        </authorList>
    </citation>
    <scope>NUCLEOTIDE SEQUENCE [LARGE SCALE GENOMIC DNA]</scope>
    <source>
        <strain evidence="1 2">CC258</strain>
    </source>
</reference>
<dbReference type="EMBL" id="JAVDSB010000001">
    <property type="protein sequence ID" value="MDR6549196.1"/>
    <property type="molecule type" value="Genomic_DNA"/>
</dbReference>
<evidence type="ECO:0000313" key="1">
    <source>
        <dbReference type="EMBL" id="MDR6549196.1"/>
    </source>
</evidence>
<protein>
    <recommendedName>
        <fullName evidence="3">DUF354 domain-containing protein</fullName>
    </recommendedName>
</protein>
<dbReference type="RefSeq" id="WP_310222977.1">
    <property type="nucleotide sequence ID" value="NZ_JAVDSB010000001.1"/>
</dbReference>
<organism evidence="1 2">
    <name type="scientific">Paenibacillus qinlingensis</name>
    <dbReference type="NCBI Taxonomy" id="1837343"/>
    <lineage>
        <taxon>Bacteria</taxon>
        <taxon>Bacillati</taxon>
        <taxon>Bacillota</taxon>
        <taxon>Bacilli</taxon>
        <taxon>Bacillales</taxon>
        <taxon>Paenibacillaceae</taxon>
        <taxon>Paenibacillus</taxon>
    </lineage>
</organism>
<dbReference type="Proteomes" id="UP001267290">
    <property type="component" value="Unassembled WGS sequence"/>
</dbReference>
<keyword evidence="2" id="KW-1185">Reference proteome</keyword>
<comment type="caution">
    <text evidence="1">The sequence shown here is derived from an EMBL/GenBank/DDBJ whole genome shotgun (WGS) entry which is preliminary data.</text>
</comment>
<sequence length="312" mass="35419">MLHVLVDENDQTAWYPNYLSGLKKGLDTAGVLYTFSPKLPDDPKHPVLITRFTLFDLIKEADPVPEHIYIQEHDVWNPFTNVLDLASLWIFHHPSLKAIFYTNPSMVPWGKRCLAPGSQVDVIAAGFPYDHDYVNATLNGIQSSEEREKLVVFPGRMNEFYQPYLSVRMAFEFMELGYRVVVASPVTPLSHYPVAMWRELGIEVGRLPHAEYYQLLSKATAAVSVTIGGSLTLALYEAQLLGAIPIAPMGRADLPPFTEMYNPRYDLLHPREAINMVENKVSVTIDKRWFSIDAYVQTLLDTITNQHTLHVE</sequence>
<proteinExistence type="predicted"/>
<evidence type="ECO:0000313" key="2">
    <source>
        <dbReference type="Proteomes" id="UP001267290"/>
    </source>
</evidence>
<evidence type="ECO:0008006" key="3">
    <source>
        <dbReference type="Google" id="ProtNLM"/>
    </source>
</evidence>
<accession>A0ABU1NNZ1</accession>
<dbReference type="SUPFAM" id="SSF53756">
    <property type="entry name" value="UDP-Glycosyltransferase/glycogen phosphorylase"/>
    <property type="match status" value="1"/>
</dbReference>
<gene>
    <name evidence="1" type="ORF">J2736_000379</name>
</gene>
<name>A0ABU1NNZ1_9BACL</name>